<keyword evidence="7" id="KW-1185">Reference proteome</keyword>
<protein>
    <submittedName>
        <fullName evidence="6">NADH:flavin oxidoreductase/NADH oxidase</fullName>
    </submittedName>
</protein>
<keyword evidence="3" id="KW-0288">FMN</keyword>
<dbReference type="CDD" id="cd04733">
    <property type="entry name" value="OYE_like_2_FMN"/>
    <property type="match status" value="1"/>
</dbReference>
<keyword evidence="2" id="KW-0285">Flavoprotein</keyword>
<evidence type="ECO:0000259" key="5">
    <source>
        <dbReference type="Pfam" id="PF00724"/>
    </source>
</evidence>
<accession>A0A9P9JE72</accession>
<comment type="similarity">
    <text evidence="1">Belongs to the NADH:flavin oxidoreductase/NADH oxidase family.</text>
</comment>
<dbReference type="AlphaFoldDB" id="A0A9P9JE72"/>
<organism evidence="6 7">
    <name type="scientific">Dactylonectria estremocensis</name>
    <dbReference type="NCBI Taxonomy" id="1079267"/>
    <lineage>
        <taxon>Eukaryota</taxon>
        <taxon>Fungi</taxon>
        <taxon>Dikarya</taxon>
        <taxon>Ascomycota</taxon>
        <taxon>Pezizomycotina</taxon>
        <taxon>Sordariomycetes</taxon>
        <taxon>Hypocreomycetidae</taxon>
        <taxon>Hypocreales</taxon>
        <taxon>Nectriaceae</taxon>
        <taxon>Dactylonectria</taxon>
    </lineage>
</organism>
<dbReference type="GO" id="GO:0016491">
    <property type="term" value="F:oxidoreductase activity"/>
    <property type="evidence" value="ECO:0007669"/>
    <property type="project" value="UniProtKB-KW"/>
</dbReference>
<sequence>MANSHVSQPFTLKNGVQISNRLVKASTAEGLADKSFLPTEALIAAYRAWAKGGWGLILTGNVQVDARYLGQPTDVAYNEAVGYDTMLEGWKKWAAACNHDTSRTVVQINHPGRQSPAGAGTRGFFAKSIAPSPIPLSLGKELFPRLMSTLIFGTPREMTKQEIKETVGQFANTARLAAEAGFAGVELHAAHGYLLAQFLSAKTNQRSDEYGGSATARAKIVAEVIQAVRAVVPREFVVGIKLNSVDHQSATALEDGLTQLKLITDAGIDFLEVSGGTYEDPQLFAGTNTSAKKVTVKERSREAFFLEFARTIRKELPGVPLVVTGGFRSRKVMEAALNDDALDLIGIARPAILNPSVPTNTILNTAVEEKDAKAYARLIEPPWLLKKIGNVVIGAGAETVWYGKQIAKMCEV</sequence>
<evidence type="ECO:0000256" key="3">
    <source>
        <dbReference type="ARBA" id="ARBA00022643"/>
    </source>
</evidence>
<evidence type="ECO:0000313" key="6">
    <source>
        <dbReference type="EMBL" id="KAH7157245.1"/>
    </source>
</evidence>
<dbReference type="InterPro" id="IPR001155">
    <property type="entry name" value="OxRdtase_FMN_N"/>
</dbReference>
<gene>
    <name evidence="6" type="ORF">B0J13DRAFT_671105</name>
</gene>
<dbReference type="EMBL" id="JAGMUU010000003">
    <property type="protein sequence ID" value="KAH7157245.1"/>
    <property type="molecule type" value="Genomic_DNA"/>
</dbReference>
<comment type="caution">
    <text evidence="6">The sequence shown here is derived from an EMBL/GenBank/DDBJ whole genome shotgun (WGS) entry which is preliminary data.</text>
</comment>
<dbReference type="SUPFAM" id="SSF51395">
    <property type="entry name" value="FMN-linked oxidoreductases"/>
    <property type="match status" value="1"/>
</dbReference>
<evidence type="ECO:0000313" key="7">
    <source>
        <dbReference type="Proteomes" id="UP000717696"/>
    </source>
</evidence>
<evidence type="ECO:0000256" key="4">
    <source>
        <dbReference type="ARBA" id="ARBA00023002"/>
    </source>
</evidence>
<dbReference type="InterPro" id="IPR013785">
    <property type="entry name" value="Aldolase_TIM"/>
</dbReference>
<dbReference type="OrthoDB" id="1663137at2759"/>
<dbReference type="Pfam" id="PF00724">
    <property type="entry name" value="Oxidored_FMN"/>
    <property type="match status" value="1"/>
</dbReference>
<dbReference type="Proteomes" id="UP000717696">
    <property type="component" value="Unassembled WGS sequence"/>
</dbReference>
<name>A0A9P9JE72_9HYPO</name>
<dbReference type="PANTHER" id="PTHR43656">
    <property type="entry name" value="BINDING OXIDOREDUCTASE, PUTATIVE (AFU_ORTHOLOGUE AFUA_2G08260)-RELATED"/>
    <property type="match status" value="1"/>
</dbReference>
<dbReference type="PANTHER" id="PTHR43656:SF2">
    <property type="entry name" value="BINDING OXIDOREDUCTASE, PUTATIVE (AFU_ORTHOLOGUE AFUA_2G08260)-RELATED"/>
    <property type="match status" value="1"/>
</dbReference>
<feature type="domain" description="NADH:flavin oxidoreductase/NADH oxidase N-terminal" evidence="5">
    <location>
        <begin position="8"/>
        <end position="358"/>
    </location>
</feature>
<proteinExistence type="inferred from homology"/>
<evidence type="ECO:0000256" key="2">
    <source>
        <dbReference type="ARBA" id="ARBA00022630"/>
    </source>
</evidence>
<evidence type="ECO:0000256" key="1">
    <source>
        <dbReference type="ARBA" id="ARBA00005979"/>
    </source>
</evidence>
<dbReference type="Gene3D" id="3.20.20.70">
    <property type="entry name" value="Aldolase class I"/>
    <property type="match status" value="1"/>
</dbReference>
<reference evidence="6" key="1">
    <citation type="journal article" date="2021" name="Nat. Commun.">
        <title>Genetic determinants of endophytism in the Arabidopsis root mycobiome.</title>
        <authorList>
            <person name="Mesny F."/>
            <person name="Miyauchi S."/>
            <person name="Thiergart T."/>
            <person name="Pickel B."/>
            <person name="Atanasova L."/>
            <person name="Karlsson M."/>
            <person name="Huettel B."/>
            <person name="Barry K.W."/>
            <person name="Haridas S."/>
            <person name="Chen C."/>
            <person name="Bauer D."/>
            <person name="Andreopoulos W."/>
            <person name="Pangilinan J."/>
            <person name="LaButti K."/>
            <person name="Riley R."/>
            <person name="Lipzen A."/>
            <person name="Clum A."/>
            <person name="Drula E."/>
            <person name="Henrissat B."/>
            <person name="Kohler A."/>
            <person name="Grigoriev I.V."/>
            <person name="Martin F.M."/>
            <person name="Hacquard S."/>
        </authorList>
    </citation>
    <scope>NUCLEOTIDE SEQUENCE</scope>
    <source>
        <strain evidence="6">MPI-CAGE-AT-0021</strain>
    </source>
</reference>
<keyword evidence="4" id="KW-0560">Oxidoreductase</keyword>
<dbReference type="InterPro" id="IPR051799">
    <property type="entry name" value="NADH_flavin_oxidoreductase"/>
</dbReference>
<dbReference type="GO" id="GO:0010181">
    <property type="term" value="F:FMN binding"/>
    <property type="evidence" value="ECO:0007669"/>
    <property type="project" value="InterPro"/>
</dbReference>